<dbReference type="Proteomes" id="UP000828390">
    <property type="component" value="Unassembled WGS sequence"/>
</dbReference>
<comment type="caution">
    <text evidence="1">The sequence shown here is derived from an EMBL/GenBank/DDBJ whole genome shotgun (WGS) entry which is preliminary data.</text>
</comment>
<dbReference type="AlphaFoldDB" id="A0A9D4HL76"/>
<keyword evidence="2" id="KW-1185">Reference proteome</keyword>
<accession>A0A9D4HL76</accession>
<proteinExistence type="predicted"/>
<reference evidence="1" key="2">
    <citation type="submission" date="2020-11" db="EMBL/GenBank/DDBJ databases">
        <authorList>
            <person name="McCartney M.A."/>
            <person name="Auch B."/>
            <person name="Kono T."/>
            <person name="Mallez S."/>
            <person name="Becker A."/>
            <person name="Gohl D.M."/>
            <person name="Silverstein K.A.T."/>
            <person name="Koren S."/>
            <person name="Bechman K.B."/>
            <person name="Herman A."/>
            <person name="Abrahante J.E."/>
            <person name="Garbe J."/>
        </authorList>
    </citation>
    <scope>NUCLEOTIDE SEQUENCE</scope>
    <source>
        <strain evidence="1">Duluth1</strain>
        <tissue evidence="1">Whole animal</tissue>
    </source>
</reference>
<name>A0A9D4HL76_DREPO</name>
<gene>
    <name evidence="1" type="ORF">DPMN_064631</name>
</gene>
<dbReference type="EMBL" id="JAIWYP010000013">
    <property type="protein sequence ID" value="KAH3721684.1"/>
    <property type="molecule type" value="Genomic_DNA"/>
</dbReference>
<organism evidence="1 2">
    <name type="scientific">Dreissena polymorpha</name>
    <name type="common">Zebra mussel</name>
    <name type="synonym">Mytilus polymorpha</name>
    <dbReference type="NCBI Taxonomy" id="45954"/>
    <lineage>
        <taxon>Eukaryota</taxon>
        <taxon>Metazoa</taxon>
        <taxon>Spiralia</taxon>
        <taxon>Lophotrochozoa</taxon>
        <taxon>Mollusca</taxon>
        <taxon>Bivalvia</taxon>
        <taxon>Autobranchia</taxon>
        <taxon>Heteroconchia</taxon>
        <taxon>Euheterodonta</taxon>
        <taxon>Imparidentia</taxon>
        <taxon>Neoheterodontei</taxon>
        <taxon>Myida</taxon>
        <taxon>Dreissenoidea</taxon>
        <taxon>Dreissenidae</taxon>
        <taxon>Dreissena</taxon>
    </lineage>
</organism>
<reference evidence="1" key="1">
    <citation type="journal article" date="2019" name="bioRxiv">
        <title>The Genome of the Zebra Mussel, Dreissena polymorpha: A Resource for Invasive Species Research.</title>
        <authorList>
            <person name="McCartney M.A."/>
            <person name="Auch B."/>
            <person name="Kono T."/>
            <person name="Mallez S."/>
            <person name="Zhang Y."/>
            <person name="Obille A."/>
            <person name="Becker A."/>
            <person name="Abrahante J.E."/>
            <person name="Garbe J."/>
            <person name="Badalamenti J.P."/>
            <person name="Herman A."/>
            <person name="Mangelson H."/>
            <person name="Liachko I."/>
            <person name="Sullivan S."/>
            <person name="Sone E.D."/>
            <person name="Koren S."/>
            <person name="Silverstein K.A.T."/>
            <person name="Beckman K.B."/>
            <person name="Gohl D.M."/>
        </authorList>
    </citation>
    <scope>NUCLEOTIDE SEQUENCE</scope>
    <source>
        <strain evidence="1">Duluth1</strain>
        <tissue evidence="1">Whole animal</tissue>
    </source>
</reference>
<evidence type="ECO:0000313" key="2">
    <source>
        <dbReference type="Proteomes" id="UP000828390"/>
    </source>
</evidence>
<sequence length="62" mass="6983">MDKKGLQKLTMSTLCSGELKNTMCVRRPTDVIAIGNSWKNFTLGGGVCRRVRYKENLYCLAI</sequence>
<evidence type="ECO:0000313" key="1">
    <source>
        <dbReference type="EMBL" id="KAH3721684.1"/>
    </source>
</evidence>
<protein>
    <submittedName>
        <fullName evidence="1">Uncharacterized protein</fullName>
    </submittedName>
</protein>